<name>A0A139HAH3_9PEZI</name>
<reference evidence="1 2" key="1">
    <citation type="submission" date="2015-07" db="EMBL/GenBank/DDBJ databases">
        <title>Comparative genomics of the Sigatoka disease complex on banana suggests a link between parallel evolutionary changes in Pseudocercospora fijiensis and Pseudocercospora eumusae and increased virulence on the banana host.</title>
        <authorList>
            <person name="Chang T.-C."/>
            <person name="Salvucci A."/>
            <person name="Crous P.W."/>
            <person name="Stergiopoulos I."/>
        </authorList>
    </citation>
    <scope>NUCLEOTIDE SEQUENCE [LARGE SCALE GENOMIC DNA]</scope>
    <source>
        <strain evidence="1 2">CBS 114824</strain>
    </source>
</reference>
<dbReference type="AlphaFoldDB" id="A0A139HAH3"/>
<accession>A0A139HAH3</accession>
<evidence type="ECO:0000313" key="2">
    <source>
        <dbReference type="Proteomes" id="UP000070133"/>
    </source>
</evidence>
<comment type="caution">
    <text evidence="1">The sequence shown here is derived from an EMBL/GenBank/DDBJ whole genome shotgun (WGS) entry which is preliminary data.</text>
</comment>
<keyword evidence="2" id="KW-1185">Reference proteome</keyword>
<protein>
    <submittedName>
        <fullName evidence="1">Uncharacterized protein</fullName>
    </submittedName>
</protein>
<dbReference type="OrthoDB" id="2561193at2759"/>
<evidence type="ECO:0000313" key="1">
    <source>
        <dbReference type="EMBL" id="KXS99436.1"/>
    </source>
</evidence>
<organism evidence="1 2">
    <name type="scientific">Pseudocercospora eumusae</name>
    <dbReference type="NCBI Taxonomy" id="321146"/>
    <lineage>
        <taxon>Eukaryota</taxon>
        <taxon>Fungi</taxon>
        <taxon>Dikarya</taxon>
        <taxon>Ascomycota</taxon>
        <taxon>Pezizomycotina</taxon>
        <taxon>Dothideomycetes</taxon>
        <taxon>Dothideomycetidae</taxon>
        <taxon>Mycosphaerellales</taxon>
        <taxon>Mycosphaerellaceae</taxon>
        <taxon>Pseudocercospora</taxon>
    </lineage>
</organism>
<gene>
    <name evidence="1" type="ORF">AC578_8145</name>
</gene>
<sequence length="188" mass="20499">MASSNVPPFHRLLSFYSNRNPHDSQTIRLQDSIAGNLALGLDFPVALGVAVGRHLFLKNAAFFSLQIHVPSVSWKTTPLEGLGVDEKQGYTCSEIAGLARERLGIVGVVEAVGLWSLAADVKTGLLRGGDVEAFKQGTIFQELERRRKDRSQVLPLWRGGPISVAGHSWAVEKIWGVHVYRDGDGKGD</sequence>
<dbReference type="Proteomes" id="UP000070133">
    <property type="component" value="Unassembled WGS sequence"/>
</dbReference>
<proteinExistence type="predicted"/>
<dbReference type="EMBL" id="LFZN01000092">
    <property type="protein sequence ID" value="KXS99436.1"/>
    <property type="molecule type" value="Genomic_DNA"/>
</dbReference>